<feature type="domain" description="Rieske" evidence="7">
    <location>
        <begin position="1"/>
        <end position="83"/>
    </location>
</feature>
<dbReference type="GO" id="GO:0051537">
    <property type="term" value="F:2 iron, 2 sulfur cluster binding"/>
    <property type="evidence" value="ECO:0007669"/>
    <property type="project" value="UniProtKB-KW"/>
</dbReference>
<dbReference type="GO" id="GO:0046872">
    <property type="term" value="F:metal ion binding"/>
    <property type="evidence" value="ECO:0007669"/>
    <property type="project" value="UniProtKB-KW"/>
</dbReference>
<dbReference type="Pfam" id="PF13806">
    <property type="entry name" value="Rieske_2"/>
    <property type="match status" value="1"/>
</dbReference>
<evidence type="ECO:0000256" key="6">
    <source>
        <dbReference type="ARBA" id="ARBA00023063"/>
    </source>
</evidence>
<dbReference type="CDD" id="cd03530">
    <property type="entry name" value="Rieske_NirD_small_Bacillus"/>
    <property type="match status" value="1"/>
</dbReference>
<dbReference type="InterPro" id="IPR012748">
    <property type="entry name" value="Rieske-like_NirD"/>
</dbReference>
<evidence type="ECO:0000313" key="8">
    <source>
        <dbReference type="EMBL" id="VAX33051.1"/>
    </source>
</evidence>
<dbReference type="GO" id="GO:0042128">
    <property type="term" value="P:nitrate assimilation"/>
    <property type="evidence" value="ECO:0007669"/>
    <property type="project" value="UniProtKB-KW"/>
</dbReference>
<dbReference type="PROSITE" id="PS51296">
    <property type="entry name" value="RIESKE"/>
    <property type="match status" value="1"/>
</dbReference>
<proteinExistence type="predicted"/>
<accession>A0A3B1D2N0</accession>
<dbReference type="InterPro" id="IPR017941">
    <property type="entry name" value="Rieske_2Fe-2S"/>
</dbReference>
<dbReference type="EC" id="1.7.1.4" evidence="8"/>
<sequence length="93" mass="9978">ARVLPVAGKKIAVFRTAEDEVFAVDDQCPHKKGPLSQGIVHGNRVTCPLHNLVMDLSQGEAVSPDEGCVVTYPVKVDAGKIFLQIKLVADKTP</sequence>
<dbReference type="PANTHER" id="PTHR21496:SF23">
    <property type="entry name" value="3-PHENYLPROPIONATE_CINNAMIC ACID DIOXYGENASE FERREDOXIN SUBUNIT"/>
    <property type="match status" value="1"/>
</dbReference>
<organism evidence="8">
    <name type="scientific">hydrothermal vent metagenome</name>
    <dbReference type="NCBI Taxonomy" id="652676"/>
    <lineage>
        <taxon>unclassified sequences</taxon>
        <taxon>metagenomes</taxon>
        <taxon>ecological metagenomes</taxon>
    </lineage>
</organism>
<feature type="non-terminal residue" evidence="8">
    <location>
        <position position="1"/>
    </location>
</feature>
<keyword evidence="6" id="KW-0534">Nitrate assimilation</keyword>
<dbReference type="NCBIfam" id="TIGR02378">
    <property type="entry name" value="nirD_assim_sml"/>
    <property type="match status" value="1"/>
</dbReference>
<dbReference type="AlphaFoldDB" id="A0A3B1D2N0"/>
<evidence type="ECO:0000256" key="2">
    <source>
        <dbReference type="ARBA" id="ARBA00022723"/>
    </source>
</evidence>
<dbReference type="PANTHER" id="PTHR21496">
    <property type="entry name" value="FERREDOXIN-RELATED"/>
    <property type="match status" value="1"/>
</dbReference>
<dbReference type="EMBL" id="UOGG01000234">
    <property type="protein sequence ID" value="VAX33051.1"/>
    <property type="molecule type" value="Genomic_DNA"/>
</dbReference>
<evidence type="ECO:0000256" key="1">
    <source>
        <dbReference type="ARBA" id="ARBA00022714"/>
    </source>
</evidence>
<keyword evidence="2" id="KW-0479">Metal-binding</keyword>
<keyword evidence="5" id="KW-0411">Iron-sulfur</keyword>
<dbReference type="GO" id="GO:0008942">
    <property type="term" value="F:nitrite reductase [NAD(P)H] activity"/>
    <property type="evidence" value="ECO:0007669"/>
    <property type="project" value="UniProtKB-EC"/>
</dbReference>
<dbReference type="SUPFAM" id="SSF50022">
    <property type="entry name" value="ISP domain"/>
    <property type="match status" value="1"/>
</dbReference>
<evidence type="ECO:0000256" key="5">
    <source>
        <dbReference type="ARBA" id="ARBA00023014"/>
    </source>
</evidence>
<keyword evidence="4" id="KW-0408">Iron</keyword>
<evidence type="ECO:0000256" key="4">
    <source>
        <dbReference type="ARBA" id="ARBA00023004"/>
    </source>
</evidence>
<evidence type="ECO:0000256" key="3">
    <source>
        <dbReference type="ARBA" id="ARBA00023002"/>
    </source>
</evidence>
<protein>
    <submittedName>
        <fullName evidence="8">Nitrite reductase [NAD(P)H] small subunit</fullName>
        <ecNumber evidence="8">1.7.1.4</ecNumber>
    </submittedName>
</protein>
<dbReference type="Gene3D" id="2.102.10.10">
    <property type="entry name" value="Rieske [2Fe-2S] iron-sulphur domain"/>
    <property type="match status" value="1"/>
</dbReference>
<keyword evidence="1" id="KW-0001">2Fe-2S</keyword>
<reference evidence="8" key="1">
    <citation type="submission" date="2018-06" db="EMBL/GenBank/DDBJ databases">
        <authorList>
            <person name="Zhirakovskaya E."/>
        </authorList>
    </citation>
    <scope>NUCLEOTIDE SEQUENCE</scope>
</reference>
<dbReference type="InterPro" id="IPR036922">
    <property type="entry name" value="Rieske_2Fe-2S_sf"/>
</dbReference>
<evidence type="ECO:0000259" key="7">
    <source>
        <dbReference type="PROSITE" id="PS51296"/>
    </source>
</evidence>
<name>A0A3B1D2N0_9ZZZZ</name>
<gene>
    <name evidence="8" type="ORF">MNBD_NITROSPINAE05-243</name>
</gene>
<keyword evidence="3 8" id="KW-0560">Oxidoreductase</keyword>